<evidence type="ECO:0000313" key="1">
    <source>
        <dbReference type="EMBL" id="MED6245617.1"/>
    </source>
</evidence>
<accession>A0ABU7B517</accession>
<reference evidence="1 2" key="1">
    <citation type="submission" date="2021-07" db="EMBL/GenBank/DDBJ databases">
        <authorList>
            <person name="Palmer J.M."/>
        </authorList>
    </citation>
    <scope>NUCLEOTIDE SEQUENCE [LARGE SCALE GENOMIC DNA]</scope>
    <source>
        <strain evidence="1 2">AT_MEX2019</strain>
        <tissue evidence="1">Muscle</tissue>
    </source>
</reference>
<gene>
    <name evidence="1" type="ORF">ATANTOWER_005648</name>
</gene>
<name>A0ABU7B517_9TELE</name>
<keyword evidence="2" id="KW-1185">Reference proteome</keyword>
<sequence length="141" mass="15156">MDKNTFLGYQQIKSIKINKFRLKNIGLQMPSSVLEFLKLRVFLKLGGGVVYRGDCLDAPAQLSVGRTCAYAGPELAFGWAAILGQVFLVGGLGVGVGHILLPCLPGSGWGLVPGRPSSPPIFLFKCTLQQHPPTPHVSGRR</sequence>
<evidence type="ECO:0000313" key="2">
    <source>
        <dbReference type="Proteomes" id="UP001345963"/>
    </source>
</evidence>
<proteinExistence type="predicted"/>
<protein>
    <submittedName>
        <fullName evidence="1">Uncharacterized protein</fullName>
    </submittedName>
</protein>
<comment type="caution">
    <text evidence="1">The sequence shown here is derived from an EMBL/GenBank/DDBJ whole genome shotgun (WGS) entry which is preliminary data.</text>
</comment>
<dbReference type="EMBL" id="JAHUTI010040969">
    <property type="protein sequence ID" value="MED6245617.1"/>
    <property type="molecule type" value="Genomic_DNA"/>
</dbReference>
<organism evidence="1 2">
    <name type="scientific">Ataeniobius toweri</name>
    <dbReference type="NCBI Taxonomy" id="208326"/>
    <lineage>
        <taxon>Eukaryota</taxon>
        <taxon>Metazoa</taxon>
        <taxon>Chordata</taxon>
        <taxon>Craniata</taxon>
        <taxon>Vertebrata</taxon>
        <taxon>Euteleostomi</taxon>
        <taxon>Actinopterygii</taxon>
        <taxon>Neopterygii</taxon>
        <taxon>Teleostei</taxon>
        <taxon>Neoteleostei</taxon>
        <taxon>Acanthomorphata</taxon>
        <taxon>Ovalentaria</taxon>
        <taxon>Atherinomorphae</taxon>
        <taxon>Cyprinodontiformes</taxon>
        <taxon>Goodeidae</taxon>
        <taxon>Ataeniobius</taxon>
    </lineage>
</organism>
<dbReference type="Proteomes" id="UP001345963">
    <property type="component" value="Unassembled WGS sequence"/>
</dbReference>